<dbReference type="RefSeq" id="WP_038047245.1">
    <property type="nucleotide sequence ID" value="NZ_JMFG01000006.1"/>
</dbReference>
<organism evidence="1 2">
    <name type="scientific">Thermoanaerobaculum aquaticum</name>
    <dbReference type="NCBI Taxonomy" id="1312852"/>
    <lineage>
        <taxon>Bacteria</taxon>
        <taxon>Pseudomonadati</taxon>
        <taxon>Acidobacteriota</taxon>
        <taxon>Thermoanaerobaculia</taxon>
        <taxon>Thermoanaerobaculales</taxon>
        <taxon>Thermoanaerobaculaceae</taxon>
        <taxon>Thermoanaerobaculum</taxon>
    </lineage>
</organism>
<evidence type="ECO:0008006" key="3">
    <source>
        <dbReference type="Google" id="ProtNLM"/>
    </source>
</evidence>
<dbReference type="AlphaFoldDB" id="A0A062XYX0"/>
<sequence length="321" mass="36592">MPDWVFRHFGPEQGEKINRAFNRVFRQSRSLDEWRWKFLQCPWGQAVLTAESVTGELLAHFAALPTPFHVQGARRLIGQGVDAFRTDLGATLPGGENAYRATARAFFELYCREGPLELLYGLAGRRHTQVLISHLGWTALGSLPAFEARVAGRSFRNVPRGLFLGFNPELWEQLWHLTRERFPVMACRDEAFVRWRYLLHPEQPYRFLFWLEGEGPSAAAVLRARGEVCYLVDLLWDGRSPQVLRDLLCAVGSLAKDWGCKTLHTWLHGDPLAAQVLLDCGWVRSQAYDEITVTAISARADLDPRDFWENAFFSMADGDLV</sequence>
<dbReference type="Proteomes" id="UP000027284">
    <property type="component" value="Unassembled WGS sequence"/>
</dbReference>
<accession>A0A062XYX0</accession>
<name>A0A062XYX0_9BACT</name>
<protein>
    <recommendedName>
        <fullName evidence="3">GNAT family N-acetyltransferase</fullName>
    </recommendedName>
</protein>
<keyword evidence="2" id="KW-1185">Reference proteome</keyword>
<dbReference type="OrthoDB" id="5570877at2"/>
<dbReference type="EMBL" id="JMFG01000006">
    <property type="protein sequence ID" value="KDA54639.1"/>
    <property type="molecule type" value="Genomic_DNA"/>
</dbReference>
<evidence type="ECO:0000313" key="2">
    <source>
        <dbReference type="Proteomes" id="UP000027284"/>
    </source>
</evidence>
<dbReference type="STRING" id="1312852.EG19_10795"/>
<comment type="caution">
    <text evidence="1">The sequence shown here is derived from an EMBL/GenBank/DDBJ whole genome shotgun (WGS) entry which is preliminary data.</text>
</comment>
<reference evidence="1 2" key="1">
    <citation type="submission" date="2014-04" db="EMBL/GenBank/DDBJ databases">
        <title>The Genome Sequence of Thermoanaerobaculum aquaticum MP-01, The First Cultivated Group 23 Acidobacterium.</title>
        <authorList>
            <person name="Stamps B.W."/>
            <person name="Losey N.A."/>
            <person name="Lawson P.A."/>
            <person name="Stevenson B.S."/>
        </authorList>
    </citation>
    <scope>NUCLEOTIDE SEQUENCE [LARGE SCALE GENOMIC DNA]</scope>
    <source>
        <strain evidence="1 2">MP-01</strain>
    </source>
</reference>
<evidence type="ECO:0000313" key="1">
    <source>
        <dbReference type="EMBL" id="KDA54639.1"/>
    </source>
</evidence>
<gene>
    <name evidence="1" type="ORF">EG19_10795</name>
</gene>
<proteinExistence type="predicted"/>